<protein>
    <submittedName>
        <fullName evidence="2">Hint domain-containing protein</fullName>
    </submittedName>
</protein>
<evidence type="ECO:0000313" key="2">
    <source>
        <dbReference type="EMBL" id="MFC3142300.1"/>
    </source>
</evidence>
<keyword evidence="3" id="KW-1185">Reference proteome</keyword>
<dbReference type="Pfam" id="PF13403">
    <property type="entry name" value="Hint_2"/>
    <property type="match status" value="1"/>
</dbReference>
<sequence>MTYPHRPGGTAVARTAAPMGQHRWTVRRANAGTPQPQQQFPARRFEALSLLPDGSLAEIIKRAPAHPVFEAAFCALARGTIMATEDGPVAVEDLLPGMRIETRDNGYQPLMWIGNMTLIPGQQPGQTPPRLFRIPVDSFGPSRPMPDLMLAPHARLLHRHARLQDVVQGDSALTPITAFEDGQSVIRVAPASPVNTYHLAFQDHQILRANGLEIESYHPGTDLMTRLGADGMRLFLSFFPHITSLSDFGPLCAPRLSPEEYETAIY</sequence>
<proteinExistence type="predicted"/>
<comment type="caution">
    <text evidence="2">The sequence shown here is derived from an EMBL/GenBank/DDBJ whole genome shotgun (WGS) entry which is preliminary data.</text>
</comment>
<name>A0ABV7GQ87_9RHOB</name>
<reference evidence="3" key="1">
    <citation type="journal article" date="2019" name="Int. J. Syst. Evol. Microbiol.">
        <title>The Global Catalogue of Microorganisms (GCM) 10K type strain sequencing project: providing services to taxonomists for standard genome sequencing and annotation.</title>
        <authorList>
            <consortium name="The Broad Institute Genomics Platform"/>
            <consortium name="The Broad Institute Genome Sequencing Center for Infectious Disease"/>
            <person name="Wu L."/>
            <person name="Ma J."/>
        </authorList>
    </citation>
    <scope>NUCLEOTIDE SEQUENCE [LARGE SCALE GENOMIC DNA]</scope>
    <source>
        <strain evidence="3">KCTC 52366</strain>
    </source>
</reference>
<dbReference type="EMBL" id="JBHRTB010000010">
    <property type="protein sequence ID" value="MFC3142300.1"/>
    <property type="molecule type" value="Genomic_DNA"/>
</dbReference>
<dbReference type="InterPro" id="IPR028992">
    <property type="entry name" value="Hedgehog/Intein_dom"/>
</dbReference>
<accession>A0ABV7GQ87</accession>
<dbReference type="Proteomes" id="UP001595632">
    <property type="component" value="Unassembled WGS sequence"/>
</dbReference>
<evidence type="ECO:0000259" key="1">
    <source>
        <dbReference type="Pfam" id="PF13403"/>
    </source>
</evidence>
<dbReference type="RefSeq" id="WP_275634042.1">
    <property type="nucleotide sequence ID" value="NZ_JARGYD010000007.1"/>
</dbReference>
<feature type="domain" description="Hedgehog/Intein (Hint)" evidence="1">
    <location>
        <begin position="75"/>
        <end position="220"/>
    </location>
</feature>
<organism evidence="2 3">
    <name type="scientific">Psychromarinibacter halotolerans</name>
    <dbReference type="NCBI Taxonomy" id="1775175"/>
    <lineage>
        <taxon>Bacteria</taxon>
        <taxon>Pseudomonadati</taxon>
        <taxon>Pseudomonadota</taxon>
        <taxon>Alphaproteobacteria</taxon>
        <taxon>Rhodobacterales</taxon>
        <taxon>Paracoccaceae</taxon>
        <taxon>Psychromarinibacter</taxon>
    </lineage>
</organism>
<evidence type="ECO:0000313" key="3">
    <source>
        <dbReference type="Proteomes" id="UP001595632"/>
    </source>
</evidence>
<gene>
    <name evidence="2" type="ORF">ACFOGP_06245</name>
</gene>